<comment type="miscellaneous">
    <text evidence="3">Although this enzyme belongs to the family of MTA phosphorylases based on sequence homology, it has been shown that conserved amino acid substitutions in the substrate binding pocket convert the substrate specificity of this enzyme from 6-aminopurines to 6-oxopurines.</text>
</comment>
<accession>A0A5N0TE49</accession>
<evidence type="ECO:0000313" key="5">
    <source>
        <dbReference type="EMBL" id="KAA9133260.1"/>
    </source>
</evidence>
<comment type="pathway">
    <text evidence="3">Purine metabolism; purine nucleoside salvage.</text>
</comment>
<comment type="function">
    <text evidence="3">Catalyzes the reversible phosphorylation of S-methyl-5'-thioinosine (MTI) to hypoxanthine and 5-methylthioribose-1-phosphate. Involved in the breakdown of S-methyl-5'-thioadenosine (MTA), a major by-product of polyamine biosynthesis. Catabolism of (MTA) occurs via deamination to MTI and phosphorolysis to hypoxanthine.</text>
</comment>
<proteinExistence type="inferred from homology"/>
<reference evidence="5 6" key="1">
    <citation type="submission" date="2019-09" db="EMBL/GenBank/DDBJ databases">
        <title>Wenzhouxiangella sp. Genome sequencing and assembly.</title>
        <authorList>
            <person name="Zhang R."/>
        </authorList>
    </citation>
    <scope>NUCLEOTIDE SEQUENCE [LARGE SCALE GENOMIC DNA]</scope>
    <source>
        <strain evidence="5 6">W260</strain>
    </source>
</reference>
<dbReference type="CDD" id="cd09010">
    <property type="entry name" value="MTAP_SsMTAPII_like_MTIP"/>
    <property type="match status" value="1"/>
</dbReference>
<dbReference type="HAMAP" id="MF_01963">
    <property type="entry name" value="MTAP"/>
    <property type="match status" value="1"/>
</dbReference>
<evidence type="ECO:0000256" key="3">
    <source>
        <dbReference type="HAMAP-Rule" id="MF_01963"/>
    </source>
</evidence>
<dbReference type="GO" id="GO:0005829">
    <property type="term" value="C:cytosol"/>
    <property type="evidence" value="ECO:0007669"/>
    <property type="project" value="TreeGrafter"/>
</dbReference>
<dbReference type="Proteomes" id="UP000325372">
    <property type="component" value="Unassembled WGS sequence"/>
</dbReference>
<comment type="subunit">
    <text evidence="3">Homotrimer.</text>
</comment>
<dbReference type="NCBIfam" id="NF006599">
    <property type="entry name" value="PRK09136.1"/>
    <property type="match status" value="1"/>
</dbReference>
<keyword evidence="3" id="KW-0660">Purine salvage</keyword>
<comment type="catalytic activity">
    <reaction evidence="3">
        <text>S-methyl-5'-thioinosine + phosphate = 5-(methylsulfanyl)-alpha-D-ribose 1-phosphate + hypoxanthine</text>
        <dbReference type="Rhea" id="RHEA:30643"/>
        <dbReference type="ChEBI" id="CHEBI:17368"/>
        <dbReference type="ChEBI" id="CHEBI:43474"/>
        <dbReference type="ChEBI" id="CHEBI:48595"/>
        <dbReference type="ChEBI" id="CHEBI:58533"/>
        <dbReference type="EC" id="2.4.2.44"/>
    </reaction>
</comment>
<gene>
    <name evidence="5" type="ORF">F3N42_02595</name>
</gene>
<dbReference type="GO" id="GO:0006166">
    <property type="term" value="P:purine ribonucleoside salvage"/>
    <property type="evidence" value="ECO:0007669"/>
    <property type="project" value="UniProtKB-UniRule"/>
</dbReference>
<feature type="binding site" evidence="3">
    <location>
        <begin position="50"/>
        <end position="51"/>
    </location>
    <ligand>
        <name>phosphate</name>
        <dbReference type="ChEBI" id="CHEBI:43474"/>
    </ligand>
</feature>
<organism evidence="5 6">
    <name type="scientific">Marinihelvus fidelis</name>
    <dbReference type="NCBI Taxonomy" id="2613842"/>
    <lineage>
        <taxon>Bacteria</taxon>
        <taxon>Pseudomonadati</taxon>
        <taxon>Pseudomonadota</taxon>
        <taxon>Gammaproteobacteria</taxon>
        <taxon>Chromatiales</taxon>
        <taxon>Wenzhouxiangellaceae</taxon>
        <taxon>Marinihelvus</taxon>
    </lineage>
</organism>
<comment type="similarity">
    <text evidence="3">Belongs to the PNP/MTAP phosphorylase family. MTAP subfamily.</text>
</comment>
<feature type="binding site" evidence="3">
    <location>
        <position position="10"/>
    </location>
    <ligand>
        <name>phosphate</name>
        <dbReference type="ChEBI" id="CHEBI:43474"/>
    </ligand>
</feature>
<dbReference type="AlphaFoldDB" id="A0A5N0TE49"/>
<feature type="site" description="Important for substrate specificity" evidence="3">
    <location>
        <position position="165"/>
    </location>
</feature>
<feature type="binding site" evidence="3">
    <location>
        <position position="183"/>
    </location>
    <ligand>
        <name>substrate</name>
    </ligand>
</feature>
<keyword evidence="6" id="KW-1185">Reference proteome</keyword>
<name>A0A5N0TE49_9GAMM</name>
<dbReference type="EMBL" id="VYXP01000002">
    <property type="protein sequence ID" value="KAA9133260.1"/>
    <property type="molecule type" value="Genomic_DNA"/>
</dbReference>
<evidence type="ECO:0000256" key="1">
    <source>
        <dbReference type="ARBA" id="ARBA00022676"/>
    </source>
</evidence>
<dbReference type="PANTHER" id="PTHR42679:SF2">
    <property type="entry name" value="S-METHYL-5'-THIOADENOSINE PHOSPHORYLASE"/>
    <property type="match status" value="1"/>
</dbReference>
<dbReference type="SUPFAM" id="SSF53167">
    <property type="entry name" value="Purine and uridine phosphorylases"/>
    <property type="match status" value="1"/>
</dbReference>
<keyword evidence="2 3" id="KW-0808">Transferase</keyword>
<dbReference type="GO" id="GO:0017061">
    <property type="term" value="F:S-methyl-5-thioadenosine phosphorylase activity"/>
    <property type="evidence" value="ECO:0007669"/>
    <property type="project" value="InterPro"/>
</dbReference>
<protein>
    <recommendedName>
        <fullName evidence="3">Probable S-methyl-5'-thioinosine phosphorylase</fullName>
        <ecNumber evidence="3">2.4.2.44</ecNumber>
    </recommendedName>
    <alternativeName>
        <fullName evidence="3">5'-methylthioinosine phosphorylase</fullName>
        <shortName evidence="3">MTI phosphorylase</shortName>
        <shortName evidence="3">MTIP</shortName>
    </alternativeName>
</protein>
<evidence type="ECO:0000313" key="6">
    <source>
        <dbReference type="Proteomes" id="UP000325372"/>
    </source>
</evidence>
<feature type="domain" description="Nucleoside phosphorylase" evidence="4">
    <location>
        <begin position="4"/>
        <end position="239"/>
    </location>
</feature>
<feature type="binding site" evidence="3">
    <location>
        <begin position="207"/>
        <end position="209"/>
    </location>
    <ligand>
        <name>substrate</name>
    </ligand>
</feature>
<comment type="caution">
    <text evidence="3">Lacks conserved residue(s) required for the propagation of feature annotation.</text>
</comment>
<dbReference type="InterPro" id="IPR000845">
    <property type="entry name" value="Nucleoside_phosphorylase_d"/>
</dbReference>
<feature type="binding site" evidence="3">
    <location>
        <position position="184"/>
    </location>
    <ligand>
        <name>phosphate</name>
        <dbReference type="ChEBI" id="CHEBI:43474"/>
    </ligand>
</feature>
<dbReference type="UniPathway" id="UPA00606"/>
<dbReference type="Gene3D" id="3.40.50.1580">
    <property type="entry name" value="Nucleoside phosphorylase domain"/>
    <property type="match status" value="1"/>
</dbReference>
<dbReference type="InterPro" id="IPR035994">
    <property type="entry name" value="Nucleoside_phosphorylase_sf"/>
</dbReference>
<dbReference type="EC" id="2.4.2.44" evidence="3"/>
<sequence>MAVIGLVGGTGFDHWGEPAEARVVATRWGAPSDALMRYEAGSHTFWFLARHRRDHSIPPHRVDYRANIAALAKVGVERIIAVNAVGGITERYDAGVLALPDQLVDYTWGRAQTFSDDDDEPLQHIEFAQPFDAVVRAGLVAAAADAGVAVETGGCLGVTQGPRLETAAEIRRLRRDGCDLVGMTSMPEAALARELSLPYAAIAVVSNRAAGLEAEPVTMEAISATMANAIGRVHALLDHLPDD</sequence>
<evidence type="ECO:0000256" key="2">
    <source>
        <dbReference type="ARBA" id="ARBA00022679"/>
    </source>
</evidence>
<dbReference type="InterPro" id="IPR010044">
    <property type="entry name" value="MTAP"/>
</dbReference>
<dbReference type="Pfam" id="PF01048">
    <property type="entry name" value="PNP_UDP_1"/>
    <property type="match status" value="1"/>
</dbReference>
<dbReference type="RefSeq" id="WP_150862818.1">
    <property type="nucleotide sequence ID" value="NZ_VYXP01000002.1"/>
</dbReference>
<feature type="site" description="Important for substrate specificity" evidence="3">
    <location>
        <position position="219"/>
    </location>
</feature>
<dbReference type="PANTHER" id="PTHR42679">
    <property type="entry name" value="S-METHYL-5'-THIOADENOSINE PHOSPHORYLASE"/>
    <property type="match status" value="1"/>
</dbReference>
<keyword evidence="1 3" id="KW-0328">Glycosyltransferase</keyword>
<dbReference type="GO" id="GO:0019509">
    <property type="term" value="P:L-methionine salvage from methylthioadenosine"/>
    <property type="evidence" value="ECO:0007669"/>
    <property type="project" value="TreeGrafter"/>
</dbReference>
<evidence type="ECO:0000259" key="4">
    <source>
        <dbReference type="Pfam" id="PF01048"/>
    </source>
</evidence>
<comment type="caution">
    <text evidence="5">The sequence shown here is derived from an EMBL/GenBank/DDBJ whole genome shotgun (WGS) entry which is preliminary data.</text>
</comment>